<name>A0A0H5CZ07_9RHOB</name>
<dbReference type="AlphaFoldDB" id="A0A0H5CZ07"/>
<proteinExistence type="predicted"/>
<sequence>MAVEYRTREGDALDLICQREYGRQAGAVEAVLKANPQIAKVAHRLPAGVLVILPDLQPQEGDGMLRLWS</sequence>
<gene>
    <name evidence="1" type="ORF">NIT7321_00597</name>
</gene>
<reference evidence="2" key="1">
    <citation type="submission" date="2015-05" db="EMBL/GenBank/DDBJ databases">
        <authorList>
            <person name="Rodrigo-Torres Lidia"/>
            <person name="Arahal R.David."/>
        </authorList>
    </citation>
    <scope>NUCLEOTIDE SEQUENCE [LARGE SCALE GENOMIC DNA]</scope>
    <source>
        <strain evidence="2">CECT 7321</strain>
    </source>
</reference>
<dbReference type="Pfam" id="PF05489">
    <property type="entry name" value="Phage_tail_X"/>
    <property type="match status" value="1"/>
</dbReference>
<evidence type="ECO:0000313" key="2">
    <source>
        <dbReference type="Proteomes" id="UP000043764"/>
    </source>
</evidence>
<accession>A0A0H5CZ07</accession>
<organism evidence="1 2">
    <name type="scientific">Phaeobacter italicus</name>
    <dbReference type="NCBI Taxonomy" id="481446"/>
    <lineage>
        <taxon>Bacteria</taxon>
        <taxon>Pseudomonadati</taxon>
        <taxon>Pseudomonadota</taxon>
        <taxon>Alphaproteobacteria</taxon>
        <taxon>Rhodobacterales</taxon>
        <taxon>Roseobacteraceae</taxon>
        <taxon>Phaeobacter</taxon>
    </lineage>
</organism>
<protein>
    <submittedName>
        <fullName evidence="1">Phage Tail Protein X</fullName>
    </submittedName>
</protein>
<dbReference type="InterPro" id="IPR008861">
    <property type="entry name" value="GpX-like"/>
</dbReference>
<dbReference type="Proteomes" id="UP000043764">
    <property type="component" value="Unassembled WGS sequence"/>
</dbReference>
<keyword evidence="2" id="KW-1185">Reference proteome</keyword>
<evidence type="ECO:0000313" key="1">
    <source>
        <dbReference type="EMBL" id="CRL09763.1"/>
    </source>
</evidence>
<dbReference type="EMBL" id="CVRL01000006">
    <property type="protein sequence ID" value="CRL09763.1"/>
    <property type="molecule type" value="Genomic_DNA"/>
</dbReference>
<dbReference type="RefSeq" id="WP_050672542.1">
    <property type="nucleotide sequence ID" value="NZ_CVRL01000006.1"/>
</dbReference>